<dbReference type="Pfam" id="PF08372">
    <property type="entry name" value="PRT_C"/>
    <property type="match status" value="1"/>
</dbReference>
<dbReference type="CDD" id="cd08379">
    <property type="entry name" value="C2D_MCTP_PRT_plant"/>
    <property type="match status" value="1"/>
</dbReference>
<evidence type="ECO:0000256" key="1">
    <source>
        <dbReference type="ARBA" id="ARBA00004141"/>
    </source>
</evidence>
<evidence type="ECO:0000256" key="3">
    <source>
        <dbReference type="ARBA" id="ARBA00022692"/>
    </source>
</evidence>
<reference evidence="10 11" key="1">
    <citation type="journal article" date="2014" name="Am. J. Bot.">
        <title>Genome assembly and annotation for red clover (Trifolium pratense; Fabaceae).</title>
        <authorList>
            <person name="Istvanek J."/>
            <person name="Jaros M."/>
            <person name="Krenek A."/>
            <person name="Repkova J."/>
        </authorList>
    </citation>
    <scope>NUCLEOTIDE SEQUENCE [LARGE SCALE GENOMIC DNA]</scope>
    <source>
        <strain evidence="11">cv. Tatra</strain>
        <tissue evidence="10">Young leaves</tissue>
    </source>
</reference>
<dbReference type="EMBL" id="ASHM01018459">
    <property type="protein sequence ID" value="PNY00048.1"/>
    <property type="molecule type" value="Genomic_DNA"/>
</dbReference>
<feature type="domain" description="C2" evidence="9">
    <location>
        <begin position="22"/>
        <end position="145"/>
    </location>
</feature>
<dbReference type="GO" id="GO:0016020">
    <property type="term" value="C:membrane"/>
    <property type="evidence" value="ECO:0007669"/>
    <property type="project" value="UniProtKB-SubCell"/>
</dbReference>
<reference evidence="10 11" key="2">
    <citation type="journal article" date="2017" name="Front. Plant Sci.">
        <title>Gene Classification and Mining of Molecular Markers Useful in Red Clover (Trifolium pratense) Breeding.</title>
        <authorList>
            <person name="Istvanek J."/>
            <person name="Dluhosova J."/>
            <person name="Dluhos P."/>
            <person name="Patkova L."/>
            <person name="Nedelnik J."/>
            <person name="Repkova J."/>
        </authorList>
    </citation>
    <scope>NUCLEOTIDE SEQUENCE [LARGE SCALE GENOMIC DNA]</scope>
    <source>
        <strain evidence="11">cv. Tatra</strain>
        <tissue evidence="10">Young leaves</tissue>
    </source>
</reference>
<dbReference type="InterPro" id="IPR013583">
    <property type="entry name" value="MCTP_C"/>
</dbReference>
<evidence type="ECO:0000256" key="8">
    <source>
        <dbReference type="SAM" id="Phobius"/>
    </source>
</evidence>
<gene>
    <name evidence="10" type="ORF">L195_g023322</name>
</gene>
<dbReference type="Pfam" id="PF00168">
    <property type="entry name" value="C2"/>
    <property type="match status" value="3"/>
</dbReference>
<feature type="domain" description="C2" evidence="9">
    <location>
        <begin position="188"/>
        <end position="309"/>
    </location>
</feature>
<protein>
    <submittedName>
        <fullName evidence="10">Multiple C2 and transmembrane domain-containing protein 2-like</fullName>
    </submittedName>
</protein>
<feature type="domain" description="C2" evidence="9">
    <location>
        <begin position="336"/>
        <end position="465"/>
    </location>
</feature>
<dbReference type="InterPro" id="IPR000008">
    <property type="entry name" value="C2_dom"/>
</dbReference>
<dbReference type="AlphaFoldDB" id="A0A2K3NAH5"/>
<accession>A0A2K3NAH5</accession>
<dbReference type="SUPFAM" id="SSF49562">
    <property type="entry name" value="C2 domain (Calcium/lipid-binding domain, CaLB)"/>
    <property type="match status" value="3"/>
</dbReference>
<evidence type="ECO:0000256" key="7">
    <source>
        <dbReference type="ARBA" id="ARBA00023136"/>
    </source>
</evidence>
<comment type="caution">
    <text evidence="10">The sequence shown here is derived from an EMBL/GenBank/DDBJ whole genome shotgun (WGS) entry which is preliminary data.</text>
</comment>
<dbReference type="InterPro" id="IPR047255">
    <property type="entry name" value="C2D_MCTP_PRT_plant"/>
</dbReference>
<organism evidence="10 11">
    <name type="scientific">Trifolium pratense</name>
    <name type="common">Red clover</name>
    <dbReference type="NCBI Taxonomy" id="57577"/>
    <lineage>
        <taxon>Eukaryota</taxon>
        <taxon>Viridiplantae</taxon>
        <taxon>Streptophyta</taxon>
        <taxon>Embryophyta</taxon>
        <taxon>Tracheophyta</taxon>
        <taxon>Spermatophyta</taxon>
        <taxon>Magnoliopsida</taxon>
        <taxon>eudicotyledons</taxon>
        <taxon>Gunneridae</taxon>
        <taxon>Pentapetalae</taxon>
        <taxon>rosids</taxon>
        <taxon>fabids</taxon>
        <taxon>Fabales</taxon>
        <taxon>Fabaceae</taxon>
        <taxon>Papilionoideae</taxon>
        <taxon>50 kb inversion clade</taxon>
        <taxon>NPAAA clade</taxon>
        <taxon>Hologalegina</taxon>
        <taxon>IRL clade</taxon>
        <taxon>Trifolieae</taxon>
        <taxon>Trifolium</taxon>
    </lineage>
</organism>
<evidence type="ECO:0000256" key="2">
    <source>
        <dbReference type="ARBA" id="ARBA00007923"/>
    </source>
</evidence>
<keyword evidence="5" id="KW-0106">Calcium</keyword>
<comment type="subcellular location">
    <subcellularLocation>
        <location evidence="1">Membrane</location>
        <topology evidence="1">Multi-pass membrane protein</topology>
    </subcellularLocation>
</comment>
<evidence type="ECO:0000256" key="4">
    <source>
        <dbReference type="ARBA" id="ARBA00022737"/>
    </source>
</evidence>
<evidence type="ECO:0000313" key="10">
    <source>
        <dbReference type="EMBL" id="PNY00048.1"/>
    </source>
</evidence>
<keyword evidence="6 8" id="KW-1133">Transmembrane helix</keyword>
<evidence type="ECO:0000259" key="9">
    <source>
        <dbReference type="PROSITE" id="PS50004"/>
    </source>
</evidence>
<evidence type="ECO:0000256" key="5">
    <source>
        <dbReference type="ARBA" id="ARBA00022837"/>
    </source>
</evidence>
<feature type="transmembrane region" description="Helical" evidence="8">
    <location>
        <begin position="717"/>
        <end position="746"/>
    </location>
</feature>
<keyword evidence="7 8" id="KW-0472">Membrane</keyword>
<name>A0A2K3NAH5_TRIPR</name>
<keyword evidence="3 8" id="KW-0812">Transmembrane</keyword>
<comment type="similarity">
    <text evidence="2">Belongs to the MCTP family.</text>
</comment>
<dbReference type="PANTHER" id="PTHR31425">
    <property type="entry name" value="PHOSPHORIBOSYLANTHRANILATE TRANSFERASE ISOFORM 1"/>
    <property type="match status" value="1"/>
</dbReference>
<dbReference type="Proteomes" id="UP000236291">
    <property type="component" value="Unassembled WGS sequence"/>
</dbReference>
<dbReference type="SMART" id="SM00239">
    <property type="entry name" value="C2"/>
    <property type="match status" value="3"/>
</dbReference>
<proteinExistence type="inferred from homology"/>
<evidence type="ECO:0000313" key="11">
    <source>
        <dbReference type="Proteomes" id="UP000236291"/>
    </source>
</evidence>
<dbReference type="InterPro" id="IPR035892">
    <property type="entry name" value="C2_domain_sf"/>
</dbReference>
<keyword evidence="4" id="KW-0677">Repeat</keyword>
<dbReference type="Gene3D" id="2.60.40.150">
    <property type="entry name" value="C2 domain"/>
    <property type="match status" value="3"/>
</dbReference>
<dbReference type="InterPro" id="IPR047259">
    <property type="entry name" value="QUIRKY-like"/>
</dbReference>
<dbReference type="PANTHER" id="PTHR31425:SF41">
    <property type="entry name" value="ANTHRANILATE PHOSPHORIBOSYLTRANSFERASE-LIKE PROTEIN"/>
    <property type="match status" value="1"/>
</dbReference>
<sequence>MAIEKVDFNLKAISPSIRATKSPDNGGIITQTDLIEINLFLFVKIVGARNLGAHNGHHNFDPYVEVKAGSFQGRTLCFWRNLNPEWNQVFALDNDHIQTEEITTVEILLKDNVRKYDEYMGKISLNISDISTRFPSDSELAPQWCVLEDQRGRRFRGALMMSCWIGTQGDESFHEALHLQLDNVSIGPHNVVNTCSRIYIMPRIWCLRLNLVQIEGLRVKADDPSISSDIFIHVSLGISTFTSKLVKNNNGNPTWDEKDVLFAVAEPFNQILVLSVEQGTYTRHKCLGRCEFPVKNANMISDGSAPPTKTVDVIQNQGFVSKLSMRICLDGGYHMFDEDPQYCSDRNPTCPDFWRPKIGSFEMGILKATGLPAMKPQGRTDAYCVAKYGSKWVRSRTVVNSLSPKWNELYSWDVYDHCTFITISVFDNSQLHEGNIDLGAMDTRIGKVRISLQEMKTNQIYRYSYPLVELQPSGLKKMGELELAFKFTCPTMLSVWKPSFDVFIMYTMPILPSQHFSHPLSPAQFYRLRKQIITLVSLNMSKAEPPLRREVIDYMLDSREKQWSVRRWRADLERIGVFVRWLIVIYTQFDEICKWKDMYKTIIVILVLGYMWWNPQSLLPAMFACLIIHVLVQFRNKPKTLSHVDLQLSHVHTTSIDELEEEFDPIPSKFEDIILRHRYDRLRVAAGQHVTWMGELATRIERLQSLLNWHDSISTPLVMIMCLITGFLTSVVPFKWLLCCWLLYLLRGQKFRGPFPLFYENWLRRMPSKLDSMI</sequence>
<evidence type="ECO:0000256" key="6">
    <source>
        <dbReference type="ARBA" id="ARBA00022989"/>
    </source>
</evidence>
<dbReference type="STRING" id="57577.A0A2K3NAH5"/>
<dbReference type="PROSITE" id="PS50004">
    <property type="entry name" value="C2"/>
    <property type="match status" value="3"/>
</dbReference>
<dbReference type="FunFam" id="2.60.40.150:FF:000090">
    <property type="entry name" value="C2 domain-containing protein"/>
    <property type="match status" value="1"/>
</dbReference>